<dbReference type="EMBL" id="CP021084">
    <property type="protein sequence ID" value="ASN83286.1"/>
    <property type="molecule type" value="Genomic_DNA"/>
</dbReference>
<keyword evidence="4" id="KW-1185">Reference proteome</keyword>
<feature type="coiled-coil region" evidence="1">
    <location>
        <begin position="181"/>
        <end position="215"/>
    </location>
</feature>
<name>A0A221T367_9DEIO</name>
<proteinExistence type="predicted"/>
<gene>
    <name evidence="3" type="ORF">DFI_18990</name>
</gene>
<dbReference type="Proteomes" id="UP000259030">
    <property type="component" value="Plasmid pDFI3"/>
</dbReference>
<geneLocation type="plasmid" evidence="4">
    <name>pdfi3</name>
</geneLocation>
<protein>
    <submittedName>
        <fullName evidence="3">Uncharacterized protein</fullName>
    </submittedName>
</protein>
<evidence type="ECO:0000313" key="3">
    <source>
        <dbReference type="EMBL" id="ASN83286.1"/>
    </source>
</evidence>
<keyword evidence="1" id="KW-0175">Coiled coil</keyword>
<organism evidence="3 4">
    <name type="scientific">Deinococcus ficus</name>
    <dbReference type="NCBI Taxonomy" id="317577"/>
    <lineage>
        <taxon>Bacteria</taxon>
        <taxon>Thermotogati</taxon>
        <taxon>Deinococcota</taxon>
        <taxon>Deinococci</taxon>
        <taxon>Deinococcales</taxon>
        <taxon>Deinococcaceae</taxon>
        <taxon>Deinococcus</taxon>
    </lineage>
</organism>
<keyword evidence="3" id="KW-0614">Plasmid</keyword>
<keyword evidence="2" id="KW-0732">Signal</keyword>
<reference evidence="3 4" key="1">
    <citation type="submission" date="2017-05" db="EMBL/GenBank/DDBJ databases">
        <title>The complete genome sequence of Deinococcus ficus isolated from the rhizosphere of the Ficus religiosa L. in Taiwan.</title>
        <authorList>
            <person name="Wu K.-M."/>
            <person name="Liao T.-L."/>
            <person name="Liu Y.-M."/>
            <person name="Young C.-C."/>
            <person name="Tsai S.-F."/>
        </authorList>
    </citation>
    <scope>NUCLEOTIDE SEQUENCE [LARGE SCALE GENOMIC DNA]</scope>
    <source>
        <strain evidence="3 4">CC-FR2-10</strain>
        <plasmid evidence="4">pdfi3</plasmid>
    </source>
</reference>
<feature type="coiled-coil region" evidence="1">
    <location>
        <begin position="98"/>
        <end position="125"/>
    </location>
</feature>
<feature type="signal peptide" evidence="2">
    <location>
        <begin position="1"/>
        <end position="27"/>
    </location>
</feature>
<accession>A0A221T367</accession>
<evidence type="ECO:0000313" key="4">
    <source>
        <dbReference type="Proteomes" id="UP000259030"/>
    </source>
</evidence>
<dbReference type="KEGG" id="dfc:DFI_18990"/>
<sequence>MKNKRKIILLTCAMTATVTTVSPPASASISPGAVGSLGGLWDFVTQVQSWVDSLKAMVKMKNDLFGQVNFQDLGGSLAKAMADAGLPVGEAYNLYTDIKGLLGEYANFQSQIADLRKKLANAGNDMLAGFLSETRDMAAEKRMNMQGTLGLAPDLAVQRLQAFNSLAITQEVDKGEQVQAQADATKAIEDIKKTVEETSERATETSANAIELTQEAMGIQSTREGIQMLVRAQAESLMSSAYNATAITTALSQNAMQQQVTNKLMNQLVKDNIDERVGEAYAVIQGIKSKQAEAKSAESQVTSVLLAASRGMEQAFNVDDETPTGVMFE</sequence>
<dbReference type="AlphaFoldDB" id="A0A221T367"/>
<feature type="chain" id="PRO_5011224249" evidence="2">
    <location>
        <begin position="28"/>
        <end position="329"/>
    </location>
</feature>
<dbReference type="RefSeq" id="WP_027462729.1">
    <property type="nucleotide sequence ID" value="NZ_CP021084.1"/>
</dbReference>
<evidence type="ECO:0000256" key="1">
    <source>
        <dbReference type="SAM" id="Coils"/>
    </source>
</evidence>
<evidence type="ECO:0000256" key="2">
    <source>
        <dbReference type="SAM" id="SignalP"/>
    </source>
</evidence>